<dbReference type="EMBL" id="FO203522">
    <property type="protein sequence ID" value="CCO23723.1"/>
    <property type="molecule type" value="Genomic_DNA"/>
</dbReference>
<dbReference type="SUPFAM" id="SSF141571">
    <property type="entry name" value="Pentapeptide repeat-like"/>
    <property type="match status" value="1"/>
</dbReference>
<dbReference type="InterPro" id="IPR001646">
    <property type="entry name" value="5peptide_repeat"/>
</dbReference>
<reference evidence="1 2" key="1">
    <citation type="submission" date="2012-10" db="EMBL/GenBank/DDBJ databases">
        <authorList>
            <person name="Genoscope - CEA"/>
        </authorList>
    </citation>
    <scope>NUCLEOTIDE SEQUENCE [LARGE SCALE GENOMIC DNA]</scope>
    <source>
        <strain evidence="2">AM13 / DSM 14728</strain>
    </source>
</reference>
<keyword evidence="2" id="KW-1185">Reference proteome</keyword>
<dbReference type="InterPro" id="IPR052949">
    <property type="entry name" value="PA_immunity-related"/>
</dbReference>
<evidence type="ECO:0000313" key="1">
    <source>
        <dbReference type="EMBL" id="CCO23723.1"/>
    </source>
</evidence>
<sequence length="510" mass="58416">MGNSNDYIIAEFSNVELMRAESLLRQFDPSLFDSIDYSGMQACEQSYGKEFDGSKIKKAHFTKCFFNEVSFLGTSGASSSFEECVLKNCQIKNSCFDFSNFTKSDHSKADIAASSFAYTNFAKSNLDGITFRGCNFESSYFKNASLRNSNCWDCSFENAHFENSVFENIDLSRTNIDFSIMENVSFKNVKLPLVGILHSFGGLENAEKNSDNILFKFPASDVEITFSELVSKLEDIQAFFSKTNDFFTLSTINIYFGKHDLAYEYLKKGLRYSLAQKDFRMIGYYCKLASLNLFFTKKQLRNLYEGLKSDSIVQILTEHEYQAYSYELDRIKRMLIDSPFGLPEMKITLATDIHPEEVTVTAEMFSYLNEAIEEYAPQASDHMIFRHNSPYLIELILSDSAVVLGNLALAVLKGFLGATSAVMAVQKVYDGYYRTEGVKLDNKYKRLEIEEKERLLQKHPAHVHTRQNKKKFLPSTPLKRRVKSVNIMMHAKREASVPKQFRELTIMKED</sequence>
<proteinExistence type="predicted"/>
<dbReference type="PANTHER" id="PTHR42999:SF1">
    <property type="entry name" value="PENTAPEPTIDE REPEAT-CONTAINING PROTEIN"/>
    <property type="match status" value="1"/>
</dbReference>
<dbReference type="Gene3D" id="2.160.20.80">
    <property type="entry name" value="E3 ubiquitin-protein ligase SopA"/>
    <property type="match status" value="1"/>
</dbReference>
<dbReference type="eggNOG" id="ENOG5034383">
    <property type="taxonomic scope" value="Bacteria"/>
</dbReference>
<dbReference type="Pfam" id="PF00805">
    <property type="entry name" value="Pentapeptide"/>
    <property type="match status" value="2"/>
</dbReference>
<evidence type="ECO:0000313" key="2">
    <source>
        <dbReference type="Proteomes" id="UP000010808"/>
    </source>
</evidence>
<dbReference type="HOGENOM" id="CLU_561173_0_0_7"/>
<dbReference type="KEGG" id="dhy:DESAM_21446"/>
<protein>
    <recommendedName>
        <fullName evidence="3">Pentapeptide repeat-containing protein</fullName>
    </recommendedName>
</protein>
<accession>L0RAB5</accession>
<dbReference type="PANTHER" id="PTHR42999">
    <property type="entry name" value="ANTIBIOTIC RESISTANCE PROTEIN MCBG"/>
    <property type="match status" value="1"/>
</dbReference>
<dbReference type="STRING" id="1121451.DESAM_21446"/>
<organism evidence="1 2">
    <name type="scientific">Maridesulfovibrio hydrothermalis AM13 = DSM 14728</name>
    <dbReference type="NCBI Taxonomy" id="1121451"/>
    <lineage>
        <taxon>Bacteria</taxon>
        <taxon>Pseudomonadati</taxon>
        <taxon>Thermodesulfobacteriota</taxon>
        <taxon>Desulfovibrionia</taxon>
        <taxon>Desulfovibrionales</taxon>
        <taxon>Desulfovibrionaceae</taxon>
        <taxon>Maridesulfovibrio</taxon>
    </lineage>
</organism>
<evidence type="ECO:0008006" key="3">
    <source>
        <dbReference type="Google" id="ProtNLM"/>
    </source>
</evidence>
<gene>
    <name evidence="1" type="ORF">DESAM_21446</name>
</gene>
<dbReference type="Proteomes" id="UP000010808">
    <property type="component" value="Chromosome"/>
</dbReference>
<dbReference type="PATRIC" id="fig|1121451.3.peg.1687"/>
<dbReference type="OrthoDB" id="237820at2"/>
<dbReference type="AlphaFoldDB" id="L0RAB5"/>
<name>L0RAB5_9BACT</name>